<dbReference type="EMBL" id="WTYC01000003">
    <property type="protein sequence ID" value="MXO48266.1"/>
    <property type="molecule type" value="Genomic_DNA"/>
</dbReference>
<gene>
    <name evidence="4" type="ORF">GRI69_08360</name>
</gene>
<dbReference type="RefSeq" id="WP_160727801.1">
    <property type="nucleotide sequence ID" value="NZ_WTYC01000003.1"/>
</dbReference>
<evidence type="ECO:0000259" key="3">
    <source>
        <dbReference type="Pfam" id="PF13614"/>
    </source>
</evidence>
<dbReference type="Gene3D" id="3.40.50.300">
    <property type="entry name" value="P-loop containing nucleotide triphosphate hydrolases"/>
    <property type="match status" value="1"/>
</dbReference>
<dbReference type="InterPro" id="IPR050625">
    <property type="entry name" value="ParA/MinD_ATPase"/>
</dbReference>
<dbReference type="SUPFAM" id="SSF52172">
    <property type="entry name" value="CheY-like"/>
    <property type="match status" value="1"/>
</dbReference>
<keyword evidence="1" id="KW-0547">Nucleotide-binding</keyword>
<dbReference type="InterPro" id="IPR025669">
    <property type="entry name" value="AAA_dom"/>
</dbReference>
<accession>A0A844XRR0</accession>
<dbReference type="Gene3D" id="3.40.50.2300">
    <property type="match status" value="1"/>
</dbReference>
<sequence length="394" mass="42521">MSDFQKFNAAETNRMAGLPEQVFVFARPRELDGLETLADTVTLVEIEPSEPLPAELVGRARIAVIEVDPADPRSLARLDALRAARPHLAIIAGLPQVDLSITRQMLRKGIGDVVPMPFTTDELLTAILEVEREQADKPDELTLELAPVFAVQKCVGGTGATTIATHLADAMARAMGQGLRACVIDLDLQSGDAASYLDRKSRKSLIDLVEAGARLDDELFRSVAVEGSDTFDVIAAPADIMPIEELDLDGLRSVVALARRKYDLVLFDMPGALTNWAMSTLLGADAVLLVGNGSIGALRQVKRKLQLLRNFDYPEARVAIALNHAASGLFKKIDRKGIEDALGHAISAMVHSDTPLIEQAQARGVLARAVQRKSRFAADIDSLANHMLALVEEG</sequence>
<protein>
    <submittedName>
        <fullName evidence="4">AAA family ATPase</fullName>
    </submittedName>
</protein>
<keyword evidence="5" id="KW-1185">Reference proteome</keyword>
<keyword evidence="2" id="KW-0067">ATP-binding</keyword>
<evidence type="ECO:0000313" key="5">
    <source>
        <dbReference type="Proteomes" id="UP000448199"/>
    </source>
</evidence>
<dbReference type="AlphaFoldDB" id="A0A844XRR0"/>
<evidence type="ECO:0000313" key="4">
    <source>
        <dbReference type="EMBL" id="MXO48266.1"/>
    </source>
</evidence>
<dbReference type="PANTHER" id="PTHR43384">
    <property type="entry name" value="SEPTUM SITE-DETERMINING PROTEIN MIND HOMOLOG, CHLOROPLASTIC-RELATED"/>
    <property type="match status" value="1"/>
</dbReference>
<dbReference type="GO" id="GO:0051782">
    <property type="term" value="P:negative regulation of cell division"/>
    <property type="evidence" value="ECO:0007669"/>
    <property type="project" value="TreeGrafter"/>
</dbReference>
<dbReference type="InterPro" id="IPR027417">
    <property type="entry name" value="P-loop_NTPase"/>
</dbReference>
<dbReference type="Pfam" id="PF13614">
    <property type="entry name" value="AAA_31"/>
    <property type="match status" value="1"/>
</dbReference>
<name>A0A844XRR0_9SPHN</name>
<dbReference type="GO" id="GO:0016887">
    <property type="term" value="F:ATP hydrolysis activity"/>
    <property type="evidence" value="ECO:0007669"/>
    <property type="project" value="TreeGrafter"/>
</dbReference>
<dbReference type="InterPro" id="IPR011006">
    <property type="entry name" value="CheY-like_superfamily"/>
</dbReference>
<proteinExistence type="predicted"/>
<dbReference type="SUPFAM" id="SSF52540">
    <property type="entry name" value="P-loop containing nucleoside triphosphate hydrolases"/>
    <property type="match status" value="1"/>
</dbReference>
<dbReference type="Proteomes" id="UP000448199">
    <property type="component" value="Unassembled WGS sequence"/>
</dbReference>
<dbReference type="PANTHER" id="PTHR43384:SF6">
    <property type="entry name" value="SEPTUM SITE-DETERMINING PROTEIN MIND HOMOLOG, CHLOROPLASTIC"/>
    <property type="match status" value="1"/>
</dbReference>
<feature type="domain" description="AAA" evidence="3">
    <location>
        <begin position="149"/>
        <end position="301"/>
    </location>
</feature>
<dbReference type="GO" id="GO:0005524">
    <property type="term" value="F:ATP binding"/>
    <property type="evidence" value="ECO:0007669"/>
    <property type="project" value="UniProtKB-KW"/>
</dbReference>
<dbReference type="OrthoDB" id="9783172at2"/>
<dbReference type="GO" id="GO:0009898">
    <property type="term" value="C:cytoplasmic side of plasma membrane"/>
    <property type="evidence" value="ECO:0007669"/>
    <property type="project" value="TreeGrafter"/>
</dbReference>
<comment type="caution">
    <text evidence="4">The sequence shown here is derived from an EMBL/GenBank/DDBJ whole genome shotgun (WGS) entry which is preliminary data.</text>
</comment>
<evidence type="ECO:0000256" key="1">
    <source>
        <dbReference type="ARBA" id="ARBA00022741"/>
    </source>
</evidence>
<dbReference type="GO" id="GO:0005829">
    <property type="term" value="C:cytosol"/>
    <property type="evidence" value="ECO:0007669"/>
    <property type="project" value="TreeGrafter"/>
</dbReference>
<organism evidence="4 5">
    <name type="scientific">Qipengyuania vulgaris</name>
    <dbReference type="NCBI Taxonomy" id="291985"/>
    <lineage>
        <taxon>Bacteria</taxon>
        <taxon>Pseudomonadati</taxon>
        <taxon>Pseudomonadota</taxon>
        <taxon>Alphaproteobacteria</taxon>
        <taxon>Sphingomonadales</taxon>
        <taxon>Erythrobacteraceae</taxon>
        <taxon>Qipengyuania</taxon>
    </lineage>
</organism>
<evidence type="ECO:0000256" key="2">
    <source>
        <dbReference type="ARBA" id="ARBA00022840"/>
    </source>
</evidence>
<reference evidence="4 5" key="1">
    <citation type="submission" date="2019-12" db="EMBL/GenBank/DDBJ databases">
        <title>Genomic-based taxomic classification of the family Erythrobacteraceae.</title>
        <authorList>
            <person name="Xu L."/>
        </authorList>
    </citation>
    <scope>NUCLEOTIDE SEQUENCE [LARGE SCALE GENOMIC DNA]</scope>
    <source>
        <strain evidence="4 5">DSM 17792</strain>
    </source>
</reference>